<accession>A0A915KQC1</accession>
<evidence type="ECO:0000256" key="1">
    <source>
        <dbReference type="SAM" id="Phobius"/>
    </source>
</evidence>
<keyword evidence="1" id="KW-0812">Transmembrane</keyword>
<feature type="transmembrane region" description="Helical" evidence="1">
    <location>
        <begin position="104"/>
        <end position="124"/>
    </location>
</feature>
<protein>
    <submittedName>
        <fullName evidence="3">Uncharacterized protein</fullName>
    </submittedName>
</protein>
<name>A0A915KQC1_ROMCU</name>
<dbReference type="WBParaSite" id="nRc.2.0.1.t41082-RA">
    <property type="protein sequence ID" value="nRc.2.0.1.t41082-RA"/>
    <property type="gene ID" value="nRc.2.0.1.g41082"/>
</dbReference>
<keyword evidence="1" id="KW-1133">Transmembrane helix</keyword>
<keyword evidence="2" id="KW-1185">Reference proteome</keyword>
<dbReference type="AlphaFoldDB" id="A0A915KQC1"/>
<organism evidence="2 3">
    <name type="scientific">Romanomermis culicivorax</name>
    <name type="common">Nematode worm</name>
    <dbReference type="NCBI Taxonomy" id="13658"/>
    <lineage>
        <taxon>Eukaryota</taxon>
        <taxon>Metazoa</taxon>
        <taxon>Ecdysozoa</taxon>
        <taxon>Nematoda</taxon>
        <taxon>Enoplea</taxon>
        <taxon>Dorylaimia</taxon>
        <taxon>Mermithida</taxon>
        <taxon>Mermithoidea</taxon>
        <taxon>Mermithidae</taxon>
        <taxon>Romanomermis</taxon>
    </lineage>
</organism>
<keyword evidence="1" id="KW-0472">Membrane</keyword>
<evidence type="ECO:0000313" key="3">
    <source>
        <dbReference type="WBParaSite" id="nRc.2.0.1.t41082-RA"/>
    </source>
</evidence>
<sequence length="404" mass="46444">MDCYECQSCIKHIVEKNFTEVKINVVVDDPDARQNPLCGSTNAAAFETLALTFNTNETESIRNKSATLLQSSFQKEENLAMLGLQDSTLHGIYYMSRARSKKALAFWSVITFAALVYATVQVMYEIRQISSNTQFNVHYRTATKTELQMLWSEEVSVRYVNFFDTIDWDVVRESASTLNMTIDLAFDIIERFGWKNDIPVKCASAGKSATFNRIDSNVYFRCPFPHQVGLIIMEHRNRKSESDLDSGISNFYSNEERNDYTIVFSILFTRVNTKQNSIVNNRYHFYFGTENLVHLHILPKLSNYPTTEKMECQTPWSLSRKRGIDCFHWDVEPNILEKKKIALFSNIPFCNRTNDIYGSCTYLHIESSLPEKYLVEEFVQIFQLYAIIANIGGALGVWTGASNV</sequence>
<proteinExistence type="predicted"/>
<reference evidence="3" key="1">
    <citation type="submission" date="2022-11" db="UniProtKB">
        <authorList>
            <consortium name="WormBaseParasite"/>
        </authorList>
    </citation>
    <scope>IDENTIFICATION</scope>
</reference>
<dbReference type="Proteomes" id="UP000887565">
    <property type="component" value="Unplaced"/>
</dbReference>
<evidence type="ECO:0000313" key="2">
    <source>
        <dbReference type="Proteomes" id="UP000887565"/>
    </source>
</evidence>